<keyword evidence="2" id="KW-1185">Reference proteome</keyword>
<dbReference type="AlphaFoldDB" id="A0A4Y2G4V5"/>
<dbReference type="Proteomes" id="UP000499080">
    <property type="component" value="Unassembled WGS sequence"/>
</dbReference>
<reference evidence="1 2" key="1">
    <citation type="journal article" date="2019" name="Sci. Rep.">
        <title>Orb-weaving spider Araneus ventricosus genome elucidates the spidroin gene catalogue.</title>
        <authorList>
            <person name="Kono N."/>
            <person name="Nakamura H."/>
            <person name="Ohtoshi R."/>
            <person name="Moran D.A.P."/>
            <person name="Shinohara A."/>
            <person name="Yoshida Y."/>
            <person name="Fujiwara M."/>
            <person name="Mori M."/>
            <person name="Tomita M."/>
            <person name="Arakawa K."/>
        </authorList>
    </citation>
    <scope>NUCLEOTIDE SEQUENCE [LARGE SCALE GENOMIC DNA]</scope>
</reference>
<evidence type="ECO:0000313" key="1">
    <source>
        <dbReference type="EMBL" id="GBM47745.1"/>
    </source>
</evidence>
<accession>A0A4Y2G4V5</accession>
<name>A0A4Y2G4V5_ARAVE</name>
<evidence type="ECO:0000313" key="2">
    <source>
        <dbReference type="Proteomes" id="UP000499080"/>
    </source>
</evidence>
<protein>
    <submittedName>
        <fullName evidence="1">Uncharacterized protein</fullName>
    </submittedName>
</protein>
<proteinExistence type="predicted"/>
<dbReference type="EMBL" id="BGPR01001192">
    <property type="protein sequence ID" value="GBM47745.1"/>
    <property type="molecule type" value="Genomic_DNA"/>
</dbReference>
<gene>
    <name evidence="1" type="ORF">AVEN_237978_1</name>
</gene>
<sequence length="111" mass="13086">MPNYSLKIKFVCFRKKDKLLFYRKITHMNLFLLDEISPDNPTHNKMKESKFHLQVRDISSNIQGYQERKGFTQQVKVSGKRLSIFGSEEDSTAKRNERRALGVRQLNLNLP</sequence>
<organism evidence="1 2">
    <name type="scientific">Araneus ventricosus</name>
    <name type="common">Orbweaver spider</name>
    <name type="synonym">Epeira ventricosa</name>
    <dbReference type="NCBI Taxonomy" id="182803"/>
    <lineage>
        <taxon>Eukaryota</taxon>
        <taxon>Metazoa</taxon>
        <taxon>Ecdysozoa</taxon>
        <taxon>Arthropoda</taxon>
        <taxon>Chelicerata</taxon>
        <taxon>Arachnida</taxon>
        <taxon>Araneae</taxon>
        <taxon>Araneomorphae</taxon>
        <taxon>Entelegynae</taxon>
        <taxon>Araneoidea</taxon>
        <taxon>Araneidae</taxon>
        <taxon>Araneus</taxon>
    </lineage>
</organism>
<comment type="caution">
    <text evidence="1">The sequence shown here is derived from an EMBL/GenBank/DDBJ whole genome shotgun (WGS) entry which is preliminary data.</text>
</comment>